<evidence type="ECO:0000313" key="2">
    <source>
        <dbReference type="EMBL" id="ALL41284.1"/>
    </source>
</evidence>
<feature type="transmembrane region" description="Helical" evidence="1">
    <location>
        <begin position="33"/>
        <end position="56"/>
    </location>
</feature>
<dbReference type="AlphaFoldDB" id="A0A0S1MKH3"/>
<proteinExistence type="evidence at transcript level"/>
<keyword evidence="1" id="KW-1133">Transmembrane helix</keyword>
<evidence type="ECO:0000256" key="1">
    <source>
        <dbReference type="SAM" id="Phobius"/>
    </source>
</evidence>
<reference evidence="2" key="1">
    <citation type="submission" date="2015-07" db="EMBL/GenBank/DDBJ databases">
        <title>Elucidating the P. pachyrhizi secretome and potential effectors.</title>
        <authorList>
            <person name="de Carvalho M.C.C.G."/>
            <person name="Nascimento L.C."/>
            <person name="Darben L.M."/>
            <person name="Polizel-Podanosqui A.M."/>
            <person name="Lopes-Caitar V.S."/>
            <person name="Rocha C.S."/>
            <person name="Qi M."/>
            <person name="Carazolle M."/>
            <person name="Kuwahara M.K."/>
            <person name="Pereira G.A.G."/>
            <person name="Abdelnoor R.V."/>
            <person name="Whitham S.A."/>
            <person name="Marcelino-Guimaraes F.C."/>
        </authorList>
    </citation>
    <scope>NUCLEOTIDE SEQUENCE</scope>
</reference>
<name>A0A0S1MKH3_PHAPC</name>
<dbReference type="EMBL" id="KT247195">
    <property type="protein sequence ID" value="ALL41284.1"/>
    <property type="molecule type" value="mRNA"/>
</dbReference>
<keyword evidence="1" id="KW-0472">Membrane</keyword>
<organism evidence="2">
    <name type="scientific">Phakopsora pachyrhizi</name>
    <name type="common">Asian soybean rust disease fungus</name>
    <dbReference type="NCBI Taxonomy" id="170000"/>
    <lineage>
        <taxon>Eukaryota</taxon>
        <taxon>Fungi</taxon>
        <taxon>Dikarya</taxon>
        <taxon>Basidiomycota</taxon>
        <taxon>Pucciniomycotina</taxon>
        <taxon>Pucciniomycetes</taxon>
        <taxon>Pucciniales</taxon>
        <taxon>Phakopsoraceae</taxon>
        <taxon>Phakopsora</taxon>
    </lineage>
</organism>
<keyword evidence="1" id="KW-0812">Transmembrane</keyword>
<protein>
    <submittedName>
        <fullName evidence="2">Nucleolar GTP-binding protein 2</fullName>
    </submittedName>
</protein>
<sequence length="120" mass="14053">MEELFDTVLVLVTFTRPDPFLTMIEMMLVLRTLGLSTLFSDSWCGVLWIFLFLFLFHPFYKLTKAVNWGKFFSPKRSSCPLNASIVYLFHQFFKRSGCTESRTFPALFWSKCLFKGFCGN</sequence>
<accession>A0A0S1MKH3</accession>